<organism evidence="14 15">
    <name type="scientific">Shewanella aestuarii</name>
    <dbReference type="NCBI Taxonomy" id="1028752"/>
    <lineage>
        <taxon>Bacteria</taxon>
        <taxon>Pseudomonadati</taxon>
        <taxon>Pseudomonadota</taxon>
        <taxon>Gammaproteobacteria</taxon>
        <taxon>Alteromonadales</taxon>
        <taxon>Shewanellaceae</taxon>
        <taxon>Shewanella</taxon>
    </lineage>
</organism>
<sequence>MSLTNLLTNYLKINLFILIAITVLCCKTVVAADDWLTIKITGVKSSVEDNIRAHIGTPPANDVQRRAFLFTVEDYTTEALESIGYYHSKIELNVIEKDKGPWQLNINVDAGEPVTLQWIDINFDGDMLEDEAFRRWLDGLTIKPGDVLHHGKYENIKSQLVTLALARGYFDGQFTRSEIKINRDNNSAQINLHFSSGKRYHFGEVNFTGHTLNSNIVEELIPFETNTPYATNQLSSLNRNLLDTGYFSNIKVLPETENINNGAVPIKVELSPRPNHSIEVGAGIDIGNGSADNSIDPKLRITWRTPQVNRFGHKQESTAEWSPDRPKLLTTYTIPLSHPLDDQLKLRVGILRDKYGLTQDYSVDDRKFKNTGQLESEKYQLGVIRQFRTASNWLMGYSLEAMRETYYQENTNYSPSFILLGFGVSKTQRGDNSLDPKSGIRQTYSIEYADPFLGSEIRLTRLQAKLKWIDTFFDKHRFVARLDMGANLAAAENIPNIAPSLRYFAGGDQSVRGYSYQELGPYTDYINNEGGLSREVIGGRYLVVGSLEYQYYLTPTWRLGTFVDAGNAFDTDQFEPIISVGGGVHWISPIGPIRLDLGFGLKETETVDRSFRFHLTMGTDL</sequence>
<evidence type="ECO:0000259" key="13">
    <source>
        <dbReference type="Pfam" id="PF17243"/>
    </source>
</evidence>
<evidence type="ECO:0000313" key="15">
    <source>
        <dbReference type="Proteomes" id="UP000502608"/>
    </source>
</evidence>
<evidence type="ECO:0000256" key="2">
    <source>
        <dbReference type="ARBA" id="ARBA00010248"/>
    </source>
</evidence>
<evidence type="ECO:0000259" key="11">
    <source>
        <dbReference type="Pfam" id="PF01103"/>
    </source>
</evidence>
<evidence type="ECO:0000256" key="4">
    <source>
        <dbReference type="ARBA" id="ARBA00022452"/>
    </source>
</evidence>
<gene>
    <name evidence="14" type="ORF">HBH39_06715</name>
</gene>
<dbReference type="InterPro" id="IPR035243">
    <property type="entry name" value="TamA_POTRA_Dom_1"/>
</dbReference>
<evidence type="ECO:0000256" key="8">
    <source>
        <dbReference type="ARBA" id="ARBA00023237"/>
    </source>
</evidence>
<evidence type="ECO:0000256" key="9">
    <source>
        <dbReference type="ARBA" id="ARBA00033063"/>
    </source>
</evidence>
<dbReference type="GO" id="GO:0009306">
    <property type="term" value="P:protein secretion"/>
    <property type="evidence" value="ECO:0007669"/>
    <property type="project" value="TreeGrafter"/>
</dbReference>
<keyword evidence="7" id="KW-0472">Membrane</keyword>
<evidence type="ECO:0000256" key="3">
    <source>
        <dbReference type="ARBA" id="ARBA00015419"/>
    </source>
</evidence>
<feature type="domain" description="Bacterial surface antigen (D15)" evidence="11">
    <location>
        <begin position="331"/>
        <end position="620"/>
    </location>
</feature>
<evidence type="ECO:0000313" key="14">
    <source>
        <dbReference type="EMBL" id="QIR16144.1"/>
    </source>
</evidence>
<dbReference type="Gene3D" id="3.10.20.310">
    <property type="entry name" value="membrane protein fhac"/>
    <property type="match status" value="3"/>
</dbReference>
<dbReference type="PANTHER" id="PTHR12815">
    <property type="entry name" value="SORTING AND ASSEMBLY MACHINERY SAMM50 PROTEIN FAMILY MEMBER"/>
    <property type="match status" value="1"/>
</dbReference>
<evidence type="ECO:0000256" key="7">
    <source>
        <dbReference type="ARBA" id="ARBA00023136"/>
    </source>
</evidence>
<comment type="subcellular location">
    <subcellularLocation>
        <location evidence="1">Cell outer membrane</location>
    </subcellularLocation>
</comment>
<dbReference type="Pfam" id="PF17243">
    <property type="entry name" value="POTRA_TamA_1"/>
    <property type="match status" value="1"/>
</dbReference>
<dbReference type="Pfam" id="PF07244">
    <property type="entry name" value="POTRA"/>
    <property type="match status" value="2"/>
</dbReference>
<dbReference type="Gene3D" id="2.40.160.50">
    <property type="entry name" value="membrane protein fhac: a member of the omp85/tpsb transporter family"/>
    <property type="match status" value="1"/>
</dbReference>
<evidence type="ECO:0000256" key="1">
    <source>
        <dbReference type="ARBA" id="ARBA00004442"/>
    </source>
</evidence>
<feature type="domain" description="POTRA" evidence="12">
    <location>
        <begin position="200"/>
        <end position="270"/>
    </location>
</feature>
<name>A0A6G9QNH9_9GAMM</name>
<dbReference type="GO" id="GO:0097347">
    <property type="term" value="C:TAM protein secretion complex"/>
    <property type="evidence" value="ECO:0007669"/>
    <property type="project" value="TreeGrafter"/>
</dbReference>
<keyword evidence="4" id="KW-1134">Transmembrane beta strand</keyword>
<evidence type="ECO:0000256" key="10">
    <source>
        <dbReference type="ARBA" id="ARBA00093548"/>
    </source>
</evidence>
<evidence type="ECO:0000256" key="5">
    <source>
        <dbReference type="ARBA" id="ARBA00022692"/>
    </source>
</evidence>
<feature type="domain" description="POTRA" evidence="12">
    <location>
        <begin position="120"/>
        <end position="195"/>
    </location>
</feature>
<dbReference type="PANTHER" id="PTHR12815:SF47">
    <property type="entry name" value="TRANSLOCATION AND ASSEMBLY MODULE SUBUNIT TAMA"/>
    <property type="match status" value="1"/>
</dbReference>
<dbReference type="GO" id="GO:0009279">
    <property type="term" value="C:cell outer membrane"/>
    <property type="evidence" value="ECO:0007669"/>
    <property type="project" value="UniProtKB-SubCell"/>
</dbReference>
<evidence type="ECO:0000256" key="6">
    <source>
        <dbReference type="ARBA" id="ARBA00022729"/>
    </source>
</evidence>
<dbReference type="InterPro" id="IPR000184">
    <property type="entry name" value="Bac_surfAg_D15"/>
</dbReference>
<comment type="similarity">
    <text evidence="2">Belongs to the TamA family.</text>
</comment>
<keyword evidence="6" id="KW-0732">Signal</keyword>
<comment type="subunit">
    <text evidence="10">Interacts with TamB to form the translocation and assembly module (TAM).</text>
</comment>
<dbReference type="EMBL" id="CP050313">
    <property type="protein sequence ID" value="QIR16144.1"/>
    <property type="molecule type" value="Genomic_DNA"/>
</dbReference>
<reference evidence="14 15" key="1">
    <citation type="submission" date="2020-03" db="EMBL/GenBank/DDBJ databases">
        <title>Complete genome sequence of Shewanella sp.</title>
        <authorList>
            <person name="Kim Y.-S."/>
            <person name="Kim S.-J."/>
            <person name="Jung H.-K."/>
            <person name="Kim K.-H."/>
        </authorList>
    </citation>
    <scope>NUCLEOTIDE SEQUENCE [LARGE SCALE GENOMIC DNA]</scope>
    <source>
        <strain evidence="14 15">PN3F2</strain>
    </source>
</reference>
<dbReference type="InterPro" id="IPR039910">
    <property type="entry name" value="D15-like"/>
</dbReference>
<keyword evidence="8" id="KW-0998">Cell outer membrane</keyword>
<dbReference type="KEGG" id="saes:HBH39_06715"/>
<dbReference type="AlphaFoldDB" id="A0A6G9QNH9"/>
<evidence type="ECO:0000259" key="12">
    <source>
        <dbReference type="Pfam" id="PF07244"/>
    </source>
</evidence>
<keyword evidence="5" id="KW-0812">Transmembrane</keyword>
<proteinExistence type="inferred from homology"/>
<dbReference type="Pfam" id="PF01103">
    <property type="entry name" value="Omp85"/>
    <property type="match status" value="1"/>
</dbReference>
<keyword evidence="15" id="KW-1185">Reference proteome</keyword>
<feature type="domain" description="TamA POTRA" evidence="13">
    <location>
        <begin position="38"/>
        <end position="109"/>
    </location>
</feature>
<dbReference type="Proteomes" id="UP000502608">
    <property type="component" value="Chromosome"/>
</dbReference>
<dbReference type="InterPro" id="IPR010827">
    <property type="entry name" value="BamA/TamA_POTRA"/>
</dbReference>
<protein>
    <recommendedName>
        <fullName evidence="3">Translocation and assembly module subunit TamA</fullName>
    </recommendedName>
    <alternativeName>
        <fullName evidence="9">Autotransporter assembly factor TamA</fullName>
    </alternativeName>
</protein>
<accession>A0A6G9QNH9</accession>